<keyword evidence="3" id="KW-1185">Reference proteome</keyword>
<feature type="compositionally biased region" description="Low complexity" evidence="1">
    <location>
        <begin position="19"/>
        <end position="30"/>
    </location>
</feature>
<accession>J0D3I0</accession>
<dbReference type="KEGG" id="adl:AURDEDRAFT_177682"/>
<dbReference type="Proteomes" id="UP000006514">
    <property type="component" value="Unassembled WGS sequence"/>
</dbReference>
<evidence type="ECO:0000256" key="1">
    <source>
        <dbReference type="SAM" id="MobiDB-lite"/>
    </source>
</evidence>
<proteinExistence type="predicted"/>
<feature type="region of interest" description="Disordered" evidence="1">
    <location>
        <begin position="149"/>
        <end position="180"/>
    </location>
</feature>
<evidence type="ECO:0000313" key="2">
    <source>
        <dbReference type="EMBL" id="EJD33242.1"/>
    </source>
</evidence>
<feature type="compositionally biased region" description="Pro residues" evidence="1">
    <location>
        <begin position="162"/>
        <end position="174"/>
    </location>
</feature>
<reference evidence="3" key="1">
    <citation type="journal article" date="2012" name="Science">
        <title>The Paleozoic origin of enzymatic lignin decomposition reconstructed from 31 fungal genomes.</title>
        <authorList>
            <person name="Floudas D."/>
            <person name="Binder M."/>
            <person name="Riley R."/>
            <person name="Barry K."/>
            <person name="Blanchette R.A."/>
            <person name="Henrissat B."/>
            <person name="Martinez A.T."/>
            <person name="Otillar R."/>
            <person name="Spatafora J.W."/>
            <person name="Yadav J.S."/>
            <person name="Aerts A."/>
            <person name="Benoit I."/>
            <person name="Boyd A."/>
            <person name="Carlson A."/>
            <person name="Copeland A."/>
            <person name="Coutinho P.M."/>
            <person name="de Vries R.P."/>
            <person name="Ferreira P."/>
            <person name="Findley K."/>
            <person name="Foster B."/>
            <person name="Gaskell J."/>
            <person name="Glotzer D."/>
            <person name="Gorecki P."/>
            <person name="Heitman J."/>
            <person name="Hesse C."/>
            <person name="Hori C."/>
            <person name="Igarashi K."/>
            <person name="Jurgens J.A."/>
            <person name="Kallen N."/>
            <person name="Kersten P."/>
            <person name="Kohler A."/>
            <person name="Kuees U."/>
            <person name="Kumar T.K.A."/>
            <person name="Kuo A."/>
            <person name="LaButti K."/>
            <person name="Larrondo L.F."/>
            <person name="Lindquist E."/>
            <person name="Ling A."/>
            <person name="Lombard V."/>
            <person name="Lucas S."/>
            <person name="Lundell T."/>
            <person name="Martin R."/>
            <person name="McLaughlin D.J."/>
            <person name="Morgenstern I."/>
            <person name="Morin E."/>
            <person name="Murat C."/>
            <person name="Nagy L.G."/>
            <person name="Nolan M."/>
            <person name="Ohm R.A."/>
            <person name="Patyshakuliyeva A."/>
            <person name="Rokas A."/>
            <person name="Ruiz-Duenas F.J."/>
            <person name="Sabat G."/>
            <person name="Salamov A."/>
            <person name="Samejima M."/>
            <person name="Schmutz J."/>
            <person name="Slot J.C."/>
            <person name="St John F."/>
            <person name="Stenlid J."/>
            <person name="Sun H."/>
            <person name="Sun S."/>
            <person name="Syed K."/>
            <person name="Tsang A."/>
            <person name="Wiebenga A."/>
            <person name="Young D."/>
            <person name="Pisabarro A."/>
            <person name="Eastwood D.C."/>
            <person name="Martin F."/>
            <person name="Cullen D."/>
            <person name="Grigoriev I.V."/>
            <person name="Hibbett D.S."/>
        </authorList>
    </citation>
    <scope>NUCLEOTIDE SEQUENCE [LARGE SCALE GENOMIC DNA]</scope>
    <source>
        <strain evidence="3">TFB10046</strain>
    </source>
</reference>
<evidence type="ECO:0000313" key="3">
    <source>
        <dbReference type="Proteomes" id="UP000006514"/>
    </source>
</evidence>
<gene>
    <name evidence="2" type="ORF">AURDEDRAFT_177682</name>
</gene>
<dbReference type="EMBL" id="JH688346">
    <property type="protein sequence ID" value="EJD33242.1"/>
    <property type="molecule type" value="Genomic_DNA"/>
</dbReference>
<dbReference type="InParanoid" id="J0D3I0"/>
<sequence>MPTVHILQSSIDRRRLRRPLQQPAQPADPLVAHQSTGTIEGDDAGYATKRQNPLDDRDVLEFALYQRSCAGRCKDGTRDRITCTRPDPCEDCAQHDGAYVPSSFWQSLSLDVLDLRLRDYLDRRPSLPLWRSRRILNLQTSLPGFGPANAPPWPTFYRDTTPEPPVFATPPIPDEPGNRD</sequence>
<feature type="region of interest" description="Disordered" evidence="1">
    <location>
        <begin position="15"/>
        <end position="52"/>
    </location>
</feature>
<organism evidence="2 3">
    <name type="scientific">Auricularia subglabra (strain TFB-10046 / SS5)</name>
    <name type="common">White-rot fungus</name>
    <name type="synonym">Auricularia delicata (strain TFB10046)</name>
    <dbReference type="NCBI Taxonomy" id="717982"/>
    <lineage>
        <taxon>Eukaryota</taxon>
        <taxon>Fungi</taxon>
        <taxon>Dikarya</taxon>
        <taxon>Basidiomycota</taxon>
        <taxon>Agaricomycotina</taxon>
        <taxon>Agaricomycetes</taxon>
        <taxon>Auriculariales</taxon>
        <taxon>Auriculariaceae</taxon>
        <taxon>Auricularia</taxon>
    </lineage>
</organism>
<dbReference type="AlphaFoldDB" id="J0D3I0"/>
<protein>
    <submittedName>
        <fullName evidence="2">Uncharacterized protein</fullName>
    </submittedName>
</protein>
<name>J0D3I0_AURST</name>